<evidence type="ECO:0000259" key="3">
    <source>
        <dbReference type="PROSITE" id="PS50102"/>
    </source>
</evidence>
<organism evidence="4">
    <name type="scientific">Noctiluca scintillans</name>
    <name type="common">Sea sparkle</name>
    <name type="synonym">Red tide dinoflagellate</name>
    <dbReference type="NCBI Taxonomy" id="2966"/>
    <lineage>
        <taxon>Eukaryota</taxon>
        <taxon>Sar</taxon>
        <taxon>Alveolata</taxon>
        <taxon>Dinophyceae</taxon>
        <taxon>Noctilucales</taxon>
        <taxon>Noctilucaceae</taxon>
        <taxon>Noctiluca</taxon>
    </lineage>
</organism>
<feature type="compositionally biased region" description="Low complexity" evidence="2">
    <location>
        <begin position="399"/>
        <end position="408"/>
    </location>
</feature>
<feature type="region of interest" description="Disordered" evidence="2">
    <location>
        <begin position="74"/>
        <end position="98"/>
    </location>
</feature>
<feature type="compositionally biased region" description="Low complexity" evidence="2">
    <location>
        <begin position="210"/>
        <end position="224"/>
    </location>
</feature>
<feature type="domain" description="RRM" evidence="3">
    <location>
        <begin position="277"/>
        <end position="363"/>
    </location>
</feature>
<evidence type="ECO:0000256" key="1">
    <source>
        <dbReference type="PROSITE-ProRule" id="PRU00176"/>
    </source>
</evidence>
<dbReference type="AlphaFoldDB" id="A0A7S1FAX5"/>
<dbReference type="SUPFAM" id="SSF54928">
    <property type="entry name" value="RNA-binding domain, RBD"/>
    <property type="match status" value="1"/>
</dbReference>
<dbReference type="Pfam" id="PF04059">
    <property type="entry name" value="RRM_2"/>
    <property type="match status" value="1"/>
</dbReference>
<dbReference type="InterPro" id="IPR007201">
    <property type="entry name" value="Mei2-like_Rrm_C"/>
</dbReference>
<name>A0A7S1FAX5_NOCSC</name>
<evidence type="ECO:0000313" key="4">
    <source>
        <dbReference type="EMBL" id="CAD8854384.1"/>
    </source>
</evidence>
<evidence type="ECO:0000256" key="2">
    <source>
        <dbReference type="SAM" id="MobiDB-lite"/>
    </source>
</evidence>
<feature type="region of interest" description="Disordered" evidence="2">
    <location>
        <begin position="390"/>
        <end position="411"/>
    </location>
</feature>
<dbReference type="Gene3D" id="3.30.70.330">
    <property type="match status" value="1"/>
</dbReference>
<dbReference type="InterPro" id="IPR000504">
    <property type="entry name" value="RRM_dom"/>
</dbReference>
<sequence length="432" mass="46737">MARAFMEQRQAPLGNTFVNFVPRLDFEDALAQADPSVITESGPMHRRRHSFGGFVPHALLPLQQRPFLDVLESRGQQRKPPPHADGKQPSDGASLDGGVACAERDTQHRDSCPCDTFAASPTGPSAFESEPSLWYAASTLYTQSLPVDCFRAVGDGNAAPGTDYESTSTPCVSDIFSQSMPLDLFRAVGDGLATQGIHCESSSFPLVGKRSSSPRVPSSSNASSRSIAQLRRDCFLELVAAAGGVDGQAPTGTRVDSHASREMVIMGLEAKPMQHVTTVMIRNLPRRLAQKTLLEELDNTGFAGLFDFCYMPCCFDSGAGKGYAFVNFTTVEAAERLITAWHKTHRFGLKECDVPLNIAPASVQGLIRNTSKWRAPRMSRVRNPNLRPFVVPRDDPLAGESSVSSGGEQVAPAHTIDAETASEQNEVHCTEL</sequence>
<protein>
    <recommendedName>
        <fullName evidence="3">RRM domain-containing protein</fullName>
    </recommendedName>
</protein>
<dbReference type="PROSITE" id="PS50102">
    <property type="entry name" value="RRM"/>
    <property type="match status" value="1"/>
</dbReference>
<dbReference type="GO" id="GO:0003723">
    <property type="term" value="F:RNA binding"/>
    <property type="evidence" value="ECO:0007669"/>
    <property type="project" value="UniProtKB-UniRule"/>
</dbReference>
<accession>A0A7S1FAX5</accession>
<proteinExistence type="predicted"/>
<keyword evidence="1" id="KW-0694">RNA-binding</keyword>
<dbReference type="InterPro" id="IPR012677">
    <property type="entry name" value="Nucleotide-bd_a/b_plait_sf"/>
</dbReference>
<feature type="region of interest" description="Disordered" evidence="2">
    <location>
        <begin position="205"/>
        <end position="224"/>
    </location>
</feature>
<gene>
    <name evidence="4" type="ORF">NSCI0253_LOCUS28735</name>
</gene>
<reference evidence="4" key="1">
    <citation type="submission" date="2021-01" db="EMBL/GenBank/DDBJ databases">
        <authorList>
            <person name="Corre E."/>
            <person name="Pelletier E."/>
            <person name="Niang G."/>
            <person name="Scheremetjew M."/>
            <person name="Finn R."/>
            <person name="Kale V."/>
            <person name="Holt S."/>
            <person name="Cochrane G."/>
            <person name="Meng A."/>
            <person name="Brown T."/>
            <person name="Cohen L."/>
        </authorList>
    </citation>
    <scope>NUCLEOTIDE SEQUENCE</scope>
</reference>
<dbReference type="EMBL" id="HBFQ01040525">
    <property type="protein sequence ID" value="CAD8854384.1"/>
    <property type="molecule type" value="Transcribed_RNA"/>
</dbReference>
<dbReference type="InterPro" id="IPR035979">
    <property type="entry name" value="RBD_domain_sf"/>
</dbReference>